<dbReference type="Proteomes" id="UP000827092">
    <property type="component" value="Unassembled WGS sequence"/>
</dbReference>
<dbReference type="PRINTS" id="PR00499">
    <property type="entry name" value="P67PHOX"/>
</dbReference>
<dbReference type="PRINTS" id="PR00452">
    <property type="entry name" value="SH3DOMAIN"/>
</dbReference>
<keyword evidence="4" id="KW-0813">Transport</keyword>
<dbReference type="Pfam" id="PF00790">
    <property type="entry name" value="VHS"/>
    <property type="match status" value="1"/>
</dbReference>
<dbReference type="PROSITE" id="PS50002">
    <property type="entry name" value="SH3"/>
    <property type="match status" value="1"/>
</dbReference>
<dbReference type="Gene3D" id="2.30.30.40">
    <property type="entry name" value="SH3 Domains"/>
    <property type="match status" value="1"/>
</dbReference>
<dbReference type="PROSITE" id="PS50330">
    <property type="entry name" value="UIM"/>
    <property type="match status" value="1"/>
</dbReference>
<dbReference type="SMART" id="SM00288">
    <property type="entry name" value="VHS"/>
    <property type="match status" value="1"/>
</dbReference>
<dbReference type="PROSITE" id="PS50179">
    <property type="entry name" value="VHS"/>
    <property type="match status" value="1"/>
</dbReference>
<name>A0AAV6UQE8_9ARAC</name>
<evidence type="ECO:0000256" key="5">
    <source>
        <dbReference type="ARBA" id="ARBA00022753"/>
    </source>
</evidence>
<dbReference type="EMBL" id="JAFNEN010000300">
    <property type="protein sequence ID" value="KAG8186460.1"/>
    <property type="molecule type" value="Genomic_DNA"/>
</dbReference>
<evidence type="ECO:0000256" key="4">
    <source>
        <dbReference type="ARBA" id="ARBA00022448"/>
    </source>
</evidence>
<protein>
    <recommendedName>
        <fullName evidence="12">Signal transducing adapter molecule 1</fullName>
    </recommendedName>
</protein>
<sequence length="504" mass="56017">MPLFSYSPFDQDVEKATSEMNTSEDWGTILEICDKVDASSTGPKDCLRSIMKRLSSNVPHHAMHALTLLDACVKNCGKKFHLEVCSRDFESEIKKLLQKGHPKVVEKLKGLLKKWTEEDFKSDPELSLIPSLYNSMKSELSPEASSQVVKTIGTQRKDTSTIEKEEEDLAKAIELSLKDTASPKSQALYPSVSGSVTLPQKTASKEMRKVRALYDFEAAEENELSFKAGDIIYVVDSSDVNWWKGEGSRGEGLFPANFVTSDWEAVELEAAKKSSEKKVKFNEDVKVLETQPVREVVLDEESIDKMLFLLHEADPSGERPDSDELLSLEENCFAMTTLINNELEKVDRSLTALTGANHLLVESLNTYETLMKESLPPYGGYPQGGYPVAPRPGQHMYAEGNIHNYHPPENYQPMTAPVTNEHFQPPPLGSLPTNQQSHMIQNAAQNQVPYATNPSSYASIPLNNVPVVTSGHYPIPRDTGGMFYGEFAPTAMPPPVSMNQQPML</sequence>
<dbReference type="FunFam" id="1.25.40.90:FF:000009">
    <property type="entry name" value="Putative signal transducing adapter molecule 1"/>
    <property type="match status" value="1"/>
</dbReference>
<evidence type="ECO:0000313" key="11">
    <source>
        <dbReference type="Proteomes" id="UP000827092"/>
    </source>
</evidence>
<dbReference type="Gene3D" id="1.25.40.90">
    <property type="match status" value="1"/>
</dbReference>
<dbReference type="SUPFAM" id="SSF50044">
    <property type="entry name" value="SH3-domain"/>
    <property type="match status" value="1"/>
</dbReference>
<dbReference type="PANTHER" id="PTHR45929">
    <property type="entry name" value="JAK PATHWAY SIGNAL TRANSDUCTION ADAPTOR MOLECULE"/>
    <property type="match status" value="1"/>
</dbReference>
<evidence type="ECO:0008006" key="12">
    <source>
        <dbReference type="Google" id="ProtNLM"/>
    </source>
</evidence>
<dbReference type="InterPro" id="IPR003903">
    <property type="entry name" value="UIM_dom"/>
</dbReference>
<dbReference type="SMART" id="SM00326">
    <property type="entry name" value="SH3"/>
    <property type="match status" value="1"/>
</dbReference>
<dbReference type="SUPFAM" id="SSF48464">
    <property type="entry name" value="ENTH/VHS domain"/>
    <property type="match status" value="1"/>
</dbReference>
<comment type="similarity">
    <text evidence="2">Belongs to the STAM family.</text>
</comment>
<comment type="subcellular location">
    <subcellularLocation>
        <location evidence="1">Endosome</location>
    </subcellularLocation>
</comment>
<evidence type="ECO:0000313" key="10">
    <source>
        <dbReference type="EMBL" id="KAG8186460.1"/>
    </source>
</evidence>
<evidence type="ECO:0000256" key="3">
    <source>
        <dbReference type="ARBA" id="ARBA00022443"/>
    </source>
</evidence>
<dbReference type="GO" id="GO:0035091">
    <property type="term" value="F:phosphatidylinositol binding"/>
    <property type="evidence" value="ECO:0007669"/>
    <property type="project" value="InterPro"/>
</dbReference>
<dbReference type="InterPro" id="IPR002014">
    <property type="entry name" value="VHS_dom"/>
</dbReference>
<evidence type="ECO:0000259" key="9">
    <source>
        <dbReference type="PROSITE" id="PS50179"/>
    </source>
</evidence>
<feature type="domain" description="VHS" evidence="9">
    <location>
        <begin position="16"/>
        <end position="139"/>
    </location>
</feature>
<keyword evidence="5" id="KW-0967">Endosome</keyword>
<dbReference type="InterPro" id="IPR008942">
    <property type="entry name" value="ENTH_VHS"/>
</dbReference>
<dbReference type="InterPro" id="IPR001452">
    <property type="entry name" value="SH3_domain"/>
</dbReference>
<dbReference type="InterPro" id="IPR036028">
    <property type="entry name" value="SH3-like_dom_sf"/>
</dbReference>
<accession>A0AAV6UQE8</accession>
<comment type="caution">
    <text evidence="10">The sequence shown here is derived from an EMBL/GenBank/DDBJ whole genome shotgun (WGS) entry which is preliminary data.</text>
</comment>
<dbReference type="GO" id="GO:0043130">
    <property type="term" value="F:ubiquitin binding"/>
    <property type="evidence" value="ECO:0007669"/>
    <property type="project" value="InterPro"/>
</dbReference>
<keyword evidence="3 7" id="KW-0728">SH3 domain</keyword>
<evidence type="ECO:0000256" key="1">
    <source>
        <dbReference type="ARBA" id="ARBA00004177"/>
    </source>
</evidence>
<dbReference type="CDD" id="cd03568">
    <property type="entry name" value="VHS_STAM"/>
    <property type="match status" value="1"/>
</dbReference>
<evidence type="ECO:0000256" key="6">
    <source>
        <dbReference type="ARBA" id="ARBA00022927"/>
    </source>
</evidence>
<evidence type="ECO:0000256" key="7">
    <source>
        <dbReference type="PROSITE-ProRule" id="PRU00192"/>
    </source>
</evidence>
<gene>
    <name evidence="10" type="ORF">JTE90_009219</name>
</gene>
<evidence type="ECO:0000259" key="8">
    <source>
        <dbReference type="PROSITE" id="PS50002"/>
    </source>
</evidence>
<keyword evidence="6" id="KW-0653">Protein transport</keyword>
<dbReference type="AlphaFoldDB" id="A0AAV6UQE8"/>
<dbReference type="FunFam" id="2.30.30.40:FF:000072">
    <property type="entry name" value="Unconventional Myosin IB"/>
    <property type="match status" value="1"/>
</dbReference>
<organism evidence="10 11">
    <name type="scientific">Oedothorax gibbosus</name>
    <dbReference type="NCBI Taxonomy" id="931172"/>
    <lineage>
        <taxon>Eukaryota</taxon>
        <taxon>Metazoa</taxon>
        <taxon>Ecdysozoa</taxon>
        <taxon>Arthropoda</taxon>
        <taxon>Chelicerata</taxon>
        <taxon>Arachnida</taxon>
        <taxon>Araneae</taxon>
        <taxon>Araneomorphae</taxon>
        <taxon>Entelegynae</taxon>
        <taxon>Araneoidea</taxon>
        <taxon>Linyphiidae</taxon>
        <taxon>Erigoninae</taxon>
        <taxon>Oedothorax</taxon>
    </lineage>
</organism>
<keyword evidence="11" id="KW-1185">Reference proteome</keyword>
<dbReference type="InterPro" id="IPR050670">
    <property type="entry name" value="STAM"/>
</dbReference>
<dbReference type="PANTHER" id="PTHR45929:SF3">
    <property type="entry name" value="JAK PATHWAY SIGNAL TRANSDUCTION ADAPTOR MOLECULE"/>
    <property type="match status" value="1"/>
</dbReference>
<dbReference type="CDD" id="cd11820">
    <property type="entry name" value="SH3_STAM"/>
    <property type="match status" value="1"/>
</dbReference>
<reference evidence="10 11" key="1">
    <citation type="journal article" date="2022" name="Nat. Ecol. Evol.">
        <title>A masculinizing supergene underlies an exaggerated male reproductive morph in a spider.</title>
        <authorList>
            <person name="Hendrickx F."/>
            <person name="De Corte Z."/>
            <person name="Sonet G."/>
            <person name="Van Belleghem S.M."/>
            <person name="Kostlbacher S."/>
            <person name="Vangestel C."/>
        </authorList>
    </citation>
    <scope>NUCLEOTIDE SEQUENCE [LARGE SCALE GENOMIC DNA]</scope>
    <source>
        <strain evidence="10">W744_W776</strain>
    </source>
</reference>
<evidence type="ECO:0000256" key="2">
    <source>
        <dbReference type="ARBA" id="ARBA00009666"/>
    </source>
</evidence>
<dbReference type="Gene3D" id="1.20.5.1940">
    <property type="match status" value="1"/>
</dbReference>
<dbReference type="GO" id="GO:0033565">
    <property type="term" value="C:ESCRT-0 complex"/>
    <property type="evidence" value="ECO:0007669"/>
    <property type="project" value="UniProtKB-ARBA"/>
</dbReference>
<feature type="domain" description="SH3" evidence="8">
    <location>
        <begin position="205"/>
        <end position="264"/>
    </location>
</feature>
<dbReference type="Pfam" id="PF00018">
    <property type="entry name" value="SH3_1"/>
    <property type="match status" value="1"/>
</dbReference>
<proteinExistence type="inferred from homology"/>
<dbReference type="GO" id="GO:0043328">
    <property type="term" value="P:protein transport to vacuole involved in ubiquitin-dependent protein catabolic process via the multivesicular body sorting pathway"/>
    <property type="evidence" value="ECO:0007669"/>
    <property type="project" value="TreeGrafter"/>
</dbReference>